<evidence type="ECO:0000256" key="1">
    <source>
        <dbReference type="ARBA" id="ARBA00023002"/>
    </source>
</evidence>
<dbReference type="GO" id="GO:0010181">
    <property type="term" value="F:FMN binding"/>
    <property type="evidence" value="ECO:0007669"/>
    <property type="project" value="InterPro"/>
</dbReference>
<keyword evidence="1" id="KW-0560">Oxidoreductase</keyword>
<name>A0AAF0YEP6_9TREE</name>
<dbReference type="InterPro" id="IPR050268">
    <property type="entry name" value="NADH-dep_flavin_reductase"/>
</dbReference>
<evidence type="ECO:0000313" key="5">
    <source>
        <dbReference type="Proteomes" id="UP000827549"/>
    </source>
</evidence>
<organism evidence="4 5">
    <name type="scientific">Vanrija pseudolonga</name>
    <dbReference type="NCBI Taxonomy" id="143232"/>
    <lineage>
        <taxon>Eukaryota</taxon>
        <taxon>Fungi</taxon>
        <taxon>Dikarya</taxon>
        <taxon>Basidiomycota</taxon>
        <taxon>Agaricomycotina</taxon>
        <taxon>Tremellomycetes</taxon>
        <taxon>Trichosporonales</taxon>
        <taxon>Trichosporonaceae</taxon>
        <taxon>Vanrija</taxon>
    </lineage>
</organism>
<protein>
    <recommendedName>
        <fullName evidence="3">Flavin reductase like domain-containing protein</fullName>
    </recommendedName>
</protein>
<feature type="compositionally biased region" description="Low complexity" evidence="2">
    <location>
        <begin position="40"/>
        <end position="54"/>
    </location>
</feature>
<dbReference type="EMBL" id="CP086719">
    <property type="protein sequence ID" value="WOO84997.1"/>
    <property type="molecule type" value="Genomic_DNA"/>
</dbReference>
<keyword evidence="5" id="KW-1185">Reference proteome</keyword>
<dbReference type="AlphaFoldDB" id="A0AAF0YEP6"/>
<feature type="region of interest" description="Disordered" evidence="2">
    <location>
        <begin position="40"/>
        <end position="66"/>
    </location>
</feature>
<reference evidence="4" key="1">
    <citation type="submission" date="2023-10" db="EMBL/GenBank/DDBJ databases">
        <authorList>
            <person name="Noh H."/>
        </authorList>
    </citation>
    <scope>NUCLEOTIDE SEQUENCE</scope>
    <source>
        <strain evidence="4">DUCC4014</strain>
    </source>
</reference>
<dbReference type="PANTHER" id="PTHR30466">
    <property type="entry name" value="FLAVIN REDUCTASE"/>
    <property type="match status" value="1"/>
</dbReference>
<dbReference type="Proteomes" id="UP000827549">
    <property type="component" value="Chromosome 6"/>
</dbReference>
<dbReference type="PANTHER" id="PTHR30466:SF1">
    <property type="entry name" value="FMN REDUCTASE (NADH) RUTF"/>
    <property type="match status" value="1"/>
</dbReference>
<dbReference type="Gene3D" id="2.30.110.10">
    <property type="entry name" value="Electron Transport, Fmn-binding Protein, Chain A"/>
    <property type="match status" value="1"/>
</dbReference>
<dbReference type="SMART" id="SM00903">
    <property type="entry name" value="Flavin_Reduct"/>
    <property type="match status" value="1"/>
</dbReference>
<evidence type="ECO:0000313" key="4">
    <source>
        <dbReference type="EMBL" id="WOO84997.1"/>
    </source>
</evidence>
<dbReference type="InterPro" id="IPR002563">
    <property type="entry name" value="Flavin_Rdtase-like_dom"/>
</dbReference>
<proteinExistence type="predicted"/>
<dbReference type="InterPro" id="IPR012349">
    <property type="entry name" value="Split_barrel_FMN-bd"/>
</dbReference>
<dbReference type="SUPFAM" id="SSF50475">
    <property type="entry name" value="FMN-binding split barrel"/>
    <property type="match status" value="1"/>
</dbReference>
<dbReference type="Pfam" id="PF01613">
    <property type="entry name" value="Flavin_Reduct"/>
    <property type="match status" value="1"/>
</dbReference>
<evidence type="ECO:0000256" key="2">
    <source>
        <dbReference type="SAM" id="MobiDB-lite"/>
    </source>
</evidence>
<accession>A0AAF0YEP6</accession>
<evidence type="ECO:0000259" key="3">
    <source>
        <dbReference type="SMART" id="SM00903"/>
    </source>
</evidence>
<gene>
    <name evidence="4" type="ORF">LOC62_06G008503</name>
</gene>
<feature type="domain" description="Flavin reductase like" evidence="3">
    <location>
        <begin position="77"/>
        <end position="250"/>
    </location>
</feature>
<dbReference type="GO" id="GO:0042602">
    <property type="term" value="F:riboflavin reductase (NADPH) activity"/>
    <property type="evidence" value="ECO:0007669"/>
    <property type="project" value="TreeGrafter"/>
</dbReference>
<sequence length="258" mass="26671">MAIARGASARAFATLADMLPRAAAPAPACSLCRAASSSRGISSSAARRQHAAQATPPPPRPRIPTEADIGAKMRSVLRNVAQPVVVAVARTDSPGPGSSTSSSSAYHGATLTSFASLTLEPHPLVAFSLRLPSRMADLLRLPEGSAPRTVAVSLLSHGNHGVADALAKPGAEQGPIFARPDWDNADPPALKSAVGSLTCEVVRSLPLRDVGGPTDPSDPHGSELFICRVLDATDGAGTDSLVHYRREYHAVAGKMGER</sequence>
<dbReference type="GeneID" id="87811668"/>
<dbReference type="RefSeq" id="XP_062631023.1">
    <property type="nucleotide sequence ID" value="XM_062775039.1"/>
</dbReference>